<sequence length="110" mass="12014">MSNINSTTNMYTNLNINGNNAKLNVDELSIKDNIITINAGESSNKISKNIAGIEIDRGTSPSYKILYDENDMQIKIGLNNSLKSVATTEYVDDAIQIAINNIVNGDEVAY</sequence>
<evidence type="ECO:0000313" key="2">
    <source>
        <dbReference type="Proteomes" id="UP000284662"/>
    </source>
</evidence>
<dbReference type="EMBL" id="QRST01000001">
    <property type="protein sequence ID" value="RGQ08327.1"/>
    <property type="molecule type" value="Genomic_DNA"/>
</dbReference>
<dbReference type="Proteomes" id="UP000284662">
    <property type="component" value="Unassembled WGS sequence"/>
</dbReference>
<reference evidence="1 2" key="1">
    <citation type="submission" date="2018-08" db="EMBL/GenBank/DDBJ databases">
        <title>A genome reference for cultivated species of the human gut microbiota.</title>
        <authorList>
            <person name="Zou Y."/>
            <person name="Xue W."/>
            <person name="Luo G."/>
        </authorList>
    </citation>
    <scope>NUCLEOTIDE SEQUENCE [LARGE SCALE GENOMIC DNA]</scope>
    <source>
        <strain evidence="1 2">AF29-2</strain>
    </source>
</reference>
<gene>
    <name evidence="1" type="ORF">DWZ11_00270</name>
</gene>
<evidence type="ECO:0000313" key="1">
    <source>
        <dbReference type="EMBL" id="RGQ08327.1"/>
    </source>
</evidence>
<organism evidence="1 2">
    <name type="scientific">Megamonas rupellensis</name>
    <dbReference type="NCBI Taxonomy" id="491921"/>
    <lineage>
        <taxon>Bacteria</taxon>
        <taxon>Bacillati</taxon>
        <taxon>Bacillota</taxon>
        <taxon>Negativicutes</taxon>
        <taxon>Selenomonadales</taxon>
        <taxon>Selenomonadaceae</taxon>
        <taxon>Megamonas</taxon>
    </lineage>
</organism>
<accession>A0A411ZZQ6</accession>
<dbReference type="RefSeq" id="WP_117975910.1">
    <property type="nucleotide sequence ID" value="NZ_QRST01000001.1"/>
</dbReference>
<protein>
    <submittedName>
        <fullName evidence="1">Uncharacterized protein</fullName>
    </submittedName>
</protein>
<comment type="caution">
    <text evidence="1">The sequence shown here is derived from an EMBL/GenBank/DDBJ whole genome shotgun (WGS) entry which is preliminary data.</text>
</comment>
<name>A0A411ZZQ6_9FIRM</name>
<proteinExistence type="predicted"/>
<dbReference type="AlphaFoldDB" id="A0A411ZZQ6"/>